<dbReference type="GO" id="GO:0003824">
    <property type="term" value="F:catalytic activity"/>
    <property type="evidence" value="ECO:0007669"/>
    <property type="project" value="InterPro"/>
</dbReference>
<evidence type="ECO:0000313" key="6">
    <source>
        <dbReference type="EMBL" id="BCS27322.1"/>
    </source>
</evidence>
<dbReference type="SUPFAM" id="SSF53167">
    <property type="entry name" value="Purine and uridine phosphorylases"/>
    <property type="match status" value="1"/>
</dbReference>
<feature type="repeat" description="ANK" evidence="2">
    <location>
        <begin position="923"/>
        <end position="955"/>
    </location>
</feature>
<feature type="domain" description="Nucleoside phosphorylase" evidence="3">
    <location>
        <begin position="13"/>
        <end position="113"/>
    </location>
</feature>
<dbReference type="KEGG" id="apuu:APUU_60370A"/>
<evidence type="ECO:0000313" key="7">
    <source>
        <dbReference type="Proteomes" id="UP000654913"/>
    </source>
</evidence>
<gene>
    <name evidence="6" type="ORF">APUU_60370A</name>
</gene>
<name>A0A7R7XT99_9EURO</name>
<dbReference type="PANTHER" id="PTHR46082">
    <property type="entry name" value="ATP/GTP-BINDING PROTEIN-RELATED"/>
    <property type="match status" value="1"/>
</dbReference>
<dbReference type="SMART" id="SM00248">
    <property type="entry name" value="ANK"/>
    <property type="match status" value="4"/>
</dbReference>
<dbReference type="InterPro" id="IPR036770">
    <property type="entry name" value="Ankyrin_rpt-contain_sf"/>
</dbReference>
<dbReference type="EMBL" id="AP024448">
    <property type="protein sequence ID" value="BCS27322.1"/>
    <property type="molecule type" value="Genomic_DNA"/>
</dbReference>
<dbReference type="Gene3D" id="3.40.50.300">
    <property type="entry name" value="P-loop containing nucleotide triphosphate hydrolases"/>
    <property type="match status" value="1"/>
</dbReference>
<feature type="domain" description="GPI inositol-deacylase winged helix" evidence="4">
    <location>
        <begin position="681"/>
        <end position="757"/>
    </location>
</feature>
<evidence type="ECO:0000259" key="3">
    <source>
        <dbReference type="Pfam" id="PF01048"/>
    </source>
</evidence>
<reference evidence="6" key="1">
    <citation type="submission" date="2021-01" db="EMBL/GenBank/DDBJ databases">
        <authorList>
            <consortium name="Aspergillus puulaauensis MK2 genome sequencing consortium"/>
            <person name="Kazuki M."/>
            <person name="Futagami T."/>
        </authorList>
    </citation>
    <scope>NUCLEOTIDE SEQUENCE</scope>
    <source>
        <strain evidence="6">MK2</strain>
    </source>
</reference>
<dbReference type="Pfam" id="PF01048">
    <property type="entry name" value="PNP_UDP_1"/>
    <property type="match status" value="1"/>
</dbReference>
<dbReference type="Pfam" id="PF22939">
    <property type="entry name" value="WHD_GPIID"/>
    <property type="match status" value="1"/>
</dbReference>
<feature type="repeat" description="ANK" evidence="2">
    <location>
        <begin position="890"/>
        <end position="922"/>
    </location>
</feature>
<dbReference type="GeneID" id="64977327"/>
<dbReference type="SUPFAM" id="SSF48403">
    <property type="entry name" value="Ankyrin repeat"/>
    <property type="match status" value="1"/>
</dbReference>
<dbReference type="InterPro" id="IPR027417">
    <property type="entry name" value="P-loop_NTPase"/>
</dbReference>
<reference evidence="6" key="2">
    <citation type="submission" date="2021-02" db="EMBL/GenBank/DDBJ databases">
        <title>Aspergillus puulaauensis MK2 genome sequence.</title>
        <authorList>
            <person name="Futagami T."/>
            <person name="Mori K."/>
            <person name="Kadooka C."/>
            <person name="Tanaka T."/>
        </authorList>
    </citation>
    <scope>NUCLEOTIDE SEQUENCE</scope>
    <source>
        <strain evidence="6">MK2</strain>
    </source>
</reference>
<dbReference type="Gene3D" id="3.40.50.1580">
    <property type="entry name" value="Nucleoside phosphorylase domain"/>
    <property type="match status" value="1"/>
</dbReference>
<dbReference type="InterPro" id="IPR054471">
    <property type="entry name" value="GPIID_WHD"/>
</dbReference>
<dbReference type="GO" id="GO:0009116">
    <property type="term" value="P:nucleoside metabolic process"/>
    <property type="evidence" value="ECO:0007669"/>
    <property type="project" value="InterPro"/>
</dbReference>
<evidence type="ECO:0000256" key="2">
    <source>
        <dbReference type="PROSITE-ProRule" id="PRU00023"/>
    </source>
</evidence>
<proteinExistence type="predicted"/>
<accession>A0A7R7XT99</accession>
<dbReference type="SUPFAM" id="SSF52540">
    <property type="entry name" value="P-loop containing nucleoside triphosphate hydrolases"/>
    <property type="match status" value="1"/>
</dbReference>
<dbReference type="Pfam" id="PF12796">
    <property type="entry name" value="Ank_2"/>
    <property type="match status" value="1"/>
</dbReference>
<dbReference type="PROSITE" id="PS50297">
    <property type="entry name" value="ANK_REP_REGION"/>
    <property type="match status" value="3"/>
</dbReference>
<feature type="domain" description="Nephrocystin 3-like N-terminal" evidence="5">
    <location>
        <begin position="405"/>
        <end position="575"/>
    </location>
</feature>
<feature type="repeat" description="ANK" evidence="2">
    <location>
        <begin position="956"/>
        <end position="984"/>
    </location>
</feature>
<dbReference type="PROSITE" id="PS50088">
    <property type="entry name" value="ANK_REPEAT"/>
    <property type="match status" value="3"/>
</dbReference>
<dbReference type="InterPro" id="IPR000845">
    <property type="entry name" value="Nucleoside_phosphorylase_d"/>
</dbReference>
<dbReference type="InterPro" id="IPR002110">
    <property type="entry name" value="Ankyrin_rpt"/>
</dbReference>
<keyword evidence="2" id="KW-0040">ANK repeat</keyword>
<dbReference type="InterPro" id="IPR056884">
    <property type="entry name" value="NPHP3-like_N"/>
</dbReference>
<dbReference type="InterPro" id="IPR035994">
    <property type="entry name" value="Nucleoside_phosphorylase_sf"/>
</dbReference>
<dbReference type="PANTHER" id="PTHR46082:SF11">
    <property type="entry name" value="AAA+ ATPASE DOMAIN-CONTAINING PROTEIN-RELATED"/>
    <property type="match status" value="1"/>
</dbReference>
<evidence type="ECO:0000259" key="5">
    <source>
        <dbReference type="Pfam" id="PF24883"/>
    </source>
</evidence>
<sequence>MASKVYSHNDYTVGLVCALPKEQTAAIAMLDQRHDSLANPVNDHNAYTLGCMSNHNVVIACLPKGEIGTSSAATVATRMISTFPSIRFGLMVGIGGGVPPNVRLGDVVVSTPAGGLPGVIQWDMGKAEQMNHFRQTGTLNNPPSALLTAVTRLESKHEMEGSAISQYLEDMTTKYPKLALKYTRSDSLEDVCFEAGYNHVATVSDPRPSISNVGKKRDYNGQIIAQDLNSCRGCDRTRALKKPPHEMTVHYGLIASGNQVIKDAAFRDQINARLGGGVLCFEMEAAGLMNGFPCAVIRGICDYCDSHKNDVWQEHAAAVAAAFTKELLSVIPPAQVVDAPTAGKVMQSVAETVDSIRDDVSVIRSVVHTFRSAGDEEYRKTLRSWLSPIDYNKVQSDVYRNCQEGTGQWFLNDPRFTAWLSGSSSPTLFCPGIPGAGKTVIASLAVNHLRSRYMNDSTSETERVGVAVLYCNYQQQSAQASHDLLASLLSQLSLEQDIVPPSIRCLHDRFRKRKTQPSPRDIFEELRSTIAGYSTVFVVIDALDECKDDATRKDLLDKTLQLQQIADVRLMLTSRPNILPNREGMIQFPIHASEDDVRRYLTSQLGHLSVVVERDTMLQNEIELRVSKAAAGMFLLAQLYVGSLKGKHTKKAIYTELNKMDTGHAGLDHAYQGAFQRIESSLSKSLISWVVCALRLLTVDEMQHALAIEAGTSSLDHSNICDLQEVVSGCAGLVVLDSVSQSIRLVHQTAKDYFNANISEYFPGARSNIAVSCLTYLSYEELKTGACTNHQLLESRLRRFPFLNYASSSWDYHWNHMGDKVEEPVLTFLLDQGLVSAASQCALDTDDWEREYGQGAPNRRTGMHLVAAFDLHELVPRLSEKLSLDSTDNSGYTPLHYAAQNSSELTVQCLLDCGANFNLASSSGATPLHVAAREGRDAIVALLLERGANINYRDNGGGTPLTWAIDKNSDVIVKLLLRKGAQMEFLYCPLFQYTALFPSQLVIQPSNANESETLPRLRALSTLMSSTAKSNTADGDPDQEISPSRYERRIFLPPQFLSQMDFHDHPLLPDGMQSLVDDYYRYGSPGNSNLTMYNWSVDDMFFTPLLRAVWRGYHSIVYLLLKKGCSPSFGNSRGLTPLVLATRLKDDATKMIMLSYYDRPGQFLAGVENDKTFWD</sequence>
<dbReference type="InterPro" id="IPR053137">
    <property type="entry name" value="NLR-like"/>
</dbReference>
<keyword evidence="1" id="KW-0677">Repeat</keyword>
<dbReference type="RefSeq" id="XP_041559516.1">
    <property type="nucleotide sequence ID" value="XM_041693603.1"/>
</dbReference>
<dbReference type="AlphaFoldDB" id="A0A7R7XT99"/>
<evidence type="ECO:0000256" key="1">
    <source>
        <dbReference type="ARBA" id="ARBA00022737"/>
    </source>
</evidence>
<evidence type="ECO:0000259" key="4">
    <source>
        <dbReference type="Pfam" id="PF22939"/>
    </source>
</evidence>
<keyword evidence="7" id="KW-1185">Reference proteome</keyword>
<protein>
    <recommendedName>
        <fullName evidence="8">Nucleoside phosphorylase domain-containing protein</fullName>
    </recommendedName>
</protein>
<dbReference type="Proteomes" id="UP000654913">
    <property type="component" value="Chromosome 6"/>
</dbReference>
<dbReference type="PRINTS" id="PR01415">
    <property type="entry name" value="ANKYRIN"/>
</dbReference>
<dbReference type="Gene3D" id="1.25.40.20">
    <property type="entry name" value="Ankyrin repeat-containing domain"/>
    <property type="match status" value="2"/>
</dbReference>
<organism evidence="6 7">
    <name type="scientific">Aspergillus puulaauensis</name>
    <dbReference type="NCBI Taxonomy" id="1220207"/>
    <lineage>
        <taxon>Eukaryota</taxon>
        <taxon>Fungi</taxon>
        <taxon>Dikarya</taxon>
        <taxon>Ascomycota</taxon>
        <taxon>Pezizomycotina</taxon>
        <taxon>Eurotiomycetes</taxon>
        <taxon>Eurotiomycetidae</taxon>
        <taxon>Eurotiales</taxon>
        <taxon>Aspergillaceae</taxon>
        <taxon>Aspergillus</taxon>
    </lineage>
</organism>
<evidence type="ECO:0008006" key="8">
    <source>
        <dbReference type="Google" id="ProtNLM"/>
    </source>
</evidence>
<dbReference type="OrthoDB" id="195446at2759"/>
<dbReference type="Pfam" id="PF24883">
    <property type="entry name" value="NPHP3_N"/>
    <property type="match status" value="1"/>
</dbReference>